<evidence type="ECO:0000313" key="11">
    <source>
        <dbReference type="EMBL" id="KPV52014.1"/>
    </source>
</evidence>
<evidence type="ECO:0000313" key="12">
    <source>
        <dbReference type="Proteomes" id="UP000050509"/>
    </source>
</evidence>
<dbReference type="InterPro" id="IPR011639">
    <property type="entry name" value="MethylTrfase_TaqI-like_dom"/>
</dbReference>
<dbReference type="Proteomes" id="UP000050509">
    <property type="component" value="Unassembled WGS sequence"/>
</dbReference>
<evidence type="ECO:0000259" key="9">
    <source>
        <dbReference type="Pfam" id="PF07669"/>
    </source>
</evidence>
<dbReference type="PRINTS" id="PR00507">
    <property type="entry name" value="N12N6MTFRASE"/>
</dbReference>
<accession>A0A0P9D960</accession>
<dbReference type="InterPro" id="IPR007409">
    <property type="entry name" value="Restrct_endonuc_type1_HsdR_N"/>
</dbReference>
<dbReference type="InterPro" id="IPR029063">
    <property type="entry name" value="SAM-dependent_MTases_sf"/>
</dbReference>
<dbReference type="PATRIC" id="fig|186479.3.peg.9734"/>
<dbReference type="PANTHER" id="PTHR33841">
    <property type="entry name" value="DNA METHYLTRANSFERASE YEEA-RELATED"/>
    <property type="match status" value="1"/>
</dbReference>
<dbReference type="GO" id="GO:0032259">
    <property type="term" value="P:methylation"/>
    <property type="evidence" value="ECO:0007669"/>
    <property type="project" value="UniProtKB-KW"/>
</dbReference>
<dbReference type="InterPro" id="IPR025931">
    <property type="entry name" value="TaqI_C"/>
</dbReference>
<dbReference type="EC" id="2.1.1.72" evidence="1"/>
<evidence type="ECO:0000259" key="10">
    <source>
        <dbReference type="Pfam" id="PF12950"/>
    </source>
</evidence>
<dbReference type="InterPro" id="IPR050953">
    <property type="entry name" value="N4_N6_ade-DNA_methylase"/>
</dbReference>
<dbReference type="GO" id="GO:0009035">
    <property type="term" value="F:type I site-specific deoxyribonuclease activity"/>
    <property type="evidence" value="ECO:0007669"/>
    <property type="project" value="UniProtKB-EC"/>
</dbReference>
<proteinExistence type="predicted"/>
<keyword evidence="2" id="KW-0489">Methyltransferase</keyword>
<dbReference type="Pfam" id="PF04313">
    <property type="entry name" value="HSDR_N"/>
    <property type="match status" value="1"/>
</dbReference>
<keyword evidence="6" id="KW-0238">DNA-binding</keyword>
<evidence type="ECO:0000256" key="7">
    <source>
        <dbReference type="ARBA" id="ARBA00047942"/>
    </source>
</evidence>
<protein>
    <recommendedName>
        <fullName evidence="1">site-specific DNA-methyltransferase (adenine-specific)</fullName>
        <ecNumber evidence="1">2.1.1.72</ecNumber>
    </recommendedName>
</protein>
<dbReference type="EMBL" id="LJCR01000691">
    <property type="protein sequence ID" value="KPV52014.1"/>
    <property type="molecule type" value="Genomic_DNA"/>
</dbReference>
<dbReference type="PANTHER" id="PTHR33841:SF1">
    <property type="entry name" value="DNA METHYLTRANSFERASE A"/>
    <property type="match status" value="1"/>
</dbReference>
<dbReference type="GO" id="GO:0009307">
    <property type="term" value="P:DNA restriction-modification system"/>
    <property type="evidence" value="ECO:0007669"/>
    <property type="project" value="UniProtKB-KW"/>
</dbReference>
<dbReference type="SUPFAM" id="SSF53335">
    <property type="entry name" value="S-adenosyl-L-methionine-dependent methyltransferases"/>
    <property type="match status" value="1"/>
</dbReference>
<feature type="non-terminal residue" evidence="11">
    <location>
        <position position="1"/>
    </location>
</feature>
<feature type="domain" description="Restriction endonuclease type I HsdR N-terminal" evidence="8">
    <location>
        <begin position="37"/>
        <end position="115"/>
    </location>
</feature>
<feature type="domain" description="Type II methyltransferase M.TaqI-like" evidence="9">
    <location>
        <begin position="434"/>
        <end position="613"/>
    </location>
</feature>
<dbReference type="Pfam" id="PF12950">
    <property type="entry name" value="TaqI_C"/>
    <property type="match status" value="1"/>
</dbReference>
<evidence type="ECO:0000256" key="4">
    <source>
        <dbReference type="ARBA" id="ARBA00022691"/>
    </source>
</evidence>
<evidence type="ECO:0000256" key="2">
    <source>
        <dbReference type="ARBA" id="ARBA00022603"/>
    </source>
</evidence>
<evidence type="ECO:0000256" key="6">
    <source>
        <dbReference type="ARBA" id="ARBA00023125"/>
    </source>
</evidence>
<dbReference type="GO" id="GO:0005524">
    <property type="term" value="F:ATP binding"/>
    <property type="evidence" value="ECO:0007669"/>
    <property type="project" value="UniProtKB-KW"/>
</dbReference>
<feature type="domain" description="TaqI-like C-terminal specificity" evidence="10">
    <location>
        <begin position="731"/>
        <end position="849"/>
    </location>
</feature>
<dbReference type="GO" id="GO:0003677">
    <property type="term" value="F:DNA binding"/>
    <property type="evidence" value="ECO:0007669"/>
    <property type="project" value="UniProtKB-KW"/>
</dbReference>
<dbReference type="AlphaFoldDB" id="A0A0P9D960"/>
<keyword evidence="3" id="KW-0808">Transferase</keyword>
<keyword evidence="4" id="KW-0949">S-adenosyl-L-methionine</keyword>
<dbReference type="PROSITE" id="PS00092">
    <property type="entry name" value="N6_MTASE"/>
    <property type="match status" value="1"/>
</dbReference>
<comment type="caution">
    <text evidence="11">The sequence shown here is derived from an EMBL/GenBank/DDBJ whole genome shotgun (WGS) entry which is preliminary data.</text>
</comment>
<evidence type="ECO:0000256" key="5">
    <source>
        <dbReference type="ARBA" id="ARBA00022747"/>
    </source>
</evidence>
<dbReference type="Pfam" id="PF07669">
    <property type="entry name" value="Eco57I"/>
    <property type="match status" value="1"/>
</dbReference>
<dbReference type="Gene3D" id="3.40.50.150">
    <property type="entry name" value="Vaccinia Virus protein VP39"/>
    <property type="match status" value="1"/>
</dbReference>
<dbReference type="InterPro" id="IPR002052">
    <property type="entry name" value="DNA_methylase_N6_adenine_CS"/>
</dbReference>
<organism evidence="11 12">
    <name type="scientific">Kouleothrix aurantiaca</name>
    <dbReference type="NCBI Taxonomy" id="186479"/>
    <lineage>
        <taxon>Bacteria</taxon>
        <taxon>Bacillati</taxon>
        <taxon>Chloroflexota</taxon>
        <taxon>Chloroflexia</taxon>
        <taxon>Chloroflexales</taxon>
        <taxon>Roseiflexineae</taxon>
        <taxon>Roseiflexaceae</taxon>
        <taxon>Kouleothrix</taxon>
    </lineage>
</organism>
<evidence type="ECO:0000259" key="8">
    <source>
        <dbReference type="Pfam" id="PF04313"/>
    </source>
</evidence>
<evidence type="ECO:0000256" key="1">
    <source>
        <dbReference type="ARBA" id="ARBA00011900"/>
    </source>
</evidence>
<comment type="catalytic activity">
    <reaction evidence="7">
        <text>a 2'-deoxyadenosine in DNA + S-adenosyl-L-methionine = an N(6)-methyl-2'-deoxyadenosine in DNA + S-adenosyl-L-homocysteine + H(+)</text>
        <dbReference type="Rhea" id="RHEA:15197"/>
        <dbReference type="Rhea" id="RHEA-COMP:12418"/>
        <dbReference type="Rhea" id="RHEA-COMP:12419"/>
        <dbReference type="ChEBI" id="CHEBI:15378"/>
        <dbReference type="ChEBI" id="CHEBI:57856"/>
        <dbReference type="ChEBI" id="CHEBI:59789"/>
        <dbReference type="ChEBI" id="CHEBI:90615"/>
        <dbReference type="ChEBI" id="CHEBI:90616"/>
        <dbReference type="EC" id="2.1.1.72"/>
    </reaction>
</comment>
<reference evidence="11 12" key="1">
    <citation type="submission" date="2015-09" db="EMBL/GenBank/DDBJ databases">
        <title>Draft genome sequence of Kouleothrix aurantiaca JCM 19913.</title>
        <authorList>
            <person name="Hemp J."/>
        </authorList>
    </citation>
    <scope>NUCLEOTIDE SEQUENCE [LARGE SCALE GENOMIC DNA]</scope>
    <source>
        <strain evidence="11 12">COM-B</strain>
    </source>
</reference>
<name>A0A0P9D960_9CHLR</name>
<evidence type="ECO:0000256" key="3">
    <source>
        <dbReference type="ARBA" id="ARBA00022679"/>
    </source>
</evidence>
<gene>
    <name evidence="11" type="ORF">SE17_17980</name>
</gene>
<keyword evidence="12" id="KW-1185">Reference proteome</keyword>
<sequence>SPLYNETQTRQEFIDPLFGALGWDIGNRGGAAAAFREVVLEYSMKIGDKTKAPDYLFQLGGTPKFFVEAKKPSVNLKDDTSPAFQLRRYAWSATLPLSVLTDFEEFVVYDCRVEPDKTDKPTVARMFYIPYTEYAEKWDTITELFSREAVLSGSLERFAQEQKAPKGATTVDTAFLHEIEGWRELLAKNIAIWNPELSQRELNYAVQMTLDRIIFLRIAEDRGIETYGQLQGLLGGGQVYKQLVEQFRRADDRYNSGLFHFAKEKGRDDPDGLTPGLYIDEEPLKKVIRNLYYPDSPYEFSVMPVELLGRVYEQFLGKVIHLNAKHEAVVEEKPEVRKAGGVYYTPAYIVEYIVKHTVGTLLEGKTPKDAAKLRIVDPACGSGSFLLGAYQHLLDWHLAQYVAAGPTKHKKELVQGPSGEWRLTSAERKRILLNNIYGVDIDAQAVEVTKLSLSLKVLEGENSATLGTQMRMFQERALPSLENNIKCGNSLIGSDFYDQQEMTLLGEEEQYRINVFDWEEGFPEIMRAGGFDAVIGNPPYGAFFDDVQKHYIRTHYAAYRYKFDSYIYFIEKALLLTKSQGYVSFITPELWLQLENCEPLRKLISETAGFDRLKVCGENVFKGVVVNTVVFVFQRGAAVNTLNIEQGAEEWALSTSAWLSSDGLVVDYRFRPGMGKLVAMIRQVGEPLSRFGDLTQGITPYDKYTGQSPELIAERGYHHSEKVDDSSGRWLAGKDVARYSLGWSGEWLQYGSWLAAPREPRFFEGERLLFREVPGKGKRIQAVLAEETAYYGHSITPFKIDGTTQLNARFLLGIVNSKLISWYGGLTLPNFGKDIFPKLNPKDINALPIRTINFDDPADKKRHDDMVALVERMLDLHKRVAAAKTSQEKTMLQRQIDATDKQIDKLVYELYGLTEEEITIVEGATK</sequence>
<keyword evidence="5" id="KW-0680">Restriction system</keyword>
<dbReference type="GO" id="GO:0009007">
    <property type="term" value="F:site-specific DNA-methyltransferase (adenine-specific) activity"/>
    <property type="evidence" value="ECO:0007669"/>
    <property type="project" value="UniProtKB-EC"/>
</dbReference>